<keyword evidence="3" id="KW-1185">Reference proteome</keyword>
<dbReference type="EMBL" id="JBAPLV010000011">
    <property type="protein sequence ID" value="MEI4279076.1"/>
    <property type="molecule type" value="Genomic_DNA"/>
</dbReference>
<gene>
    <name evidence="2" type="ORF">UXQ13_11435</name>
</gene>
<proteinExistence type="predicted"/>
<dbReference type="Proteomes" id="UP001373496">
    <property type="component" value="Unassembled WGS sequence"/>
</dbReference>
<feature type="region of interest" description="Disordered" evidence="1">
    <location>
        <begin position="1"/>
        <end position="21"/>
    </location>
</feature>
<comment type="caution">
    <text evidence="2">The sequence shown here is derived from an EMBL/GenBank/DDBJ whole genome shotgun (WGS) entry which is preliminary data.</text>
</comment>
<accession>A0ABU8E877</accession>
<dbReference type="RefSeq" id="WP_225235211.1">
    <property type="nucleotide sequence ID" value="NZ_JBAPLV010000011.1"/>
</dbReference>
<name>A0ABU8E877_9ACTN</name>
<evidence type="ECO:0000256" key="1">
    <source>
        <dbReference type="SAM" id="MobiDB-lite"/>
    </source>
</evidence>
<evidence type="ECO:0008006" key="4">
    <source>
        <dbReference type="Google" id="ProtNLM"/>
    </source>
</evidence>
<reference evidence="2 3" key="1">
    <citation type="submission" date="2024-03" db="EMBL/GenBank/DDBJ databases">
        <title>Draft genome sequence of Klenkia terrae.</title>
        <authorList>
            <person name="Duangmal K."/>
            <person name="Chantavorakit T."/>
        </authorList>
    </citation>
    <scope>NUCLEOTIDE SEQUENCE [LARGE SCALE GENOMIC DNA]</scope>
    <source>
        <strain evidence="2 3">JCM 17786</strain>
    </source>
</reference>
<protein>
    <recommendedName>
        <fullName evidence="4">Tetratricopeptide repeat protein</fullName>
    </recommendedName>
</protein>
<evidence type="ECO:0000313" key="3">
    <source>
        <dbReference type="Proteomes" id="UP001373496"/>
    </source>
</evidence>
<dbReference type="InterPro" id="IPR011990">
    <property type="entry name" value="TPR-like_helical_dom_sf"/>
</dbReference>
<organism evidence="2 3">
    <name type="scientific">Klenkia terrae</name>
    <dbReference type="NCBI Taxonomy" id="1052259"/>
    <lineage>
        <taxon>Bacteria</taxon>
        <taxon>Bacillati</taxon>
        <taxon>Actinomycetota</taxon>
        <taxon>Actinomycetes</taxon>
        <taxon>Geodermatophilales</taxon>
        <taxon>Geodermatophilaceae</taxon>
        <taxon>Klenkia</taxon>
    </lineage>
</organism>
<dbReference type="SUPFAM" id="SSF48452">
    <property type="entry name" value="TPR-like"/>
    <property type="match status" value="1"/>
</dbReference>
<sequence>MREPLTYDDLEATEGHRSPDAHRELAEQILGWAEVEHPDDEPSTAELLAEAGWHLDLAGDTDAAIAVFRRAVDVEGRRAVPDPRCSIAAVLLASDRRDEAQAVADELRRTRPDVSDCLAMAEVFETAGDLAQASRWTAIGLARIELSTDDELDAGEAEQLLVTRSRIRTAQGLPPE</sequence>
<dbReference type="Gene3D" id="1.25.40.10">
    <property type="entry name" value="Tetratricopeptide repeat domain"/>
    <property type="match status" value="1"/>
</dbReference>
<feature type="compositionally biased region" description="Acidic residues" evidence="1">
    <location>
        <begin position="1"/>
        <end position="12"/>
    </location>
</feature>
<evidence type="ECO:0000313" key="2">
    <source>
        <dbReference type="EMBL" id="MEI4279076.1"/>
    </source>
</evidence>